<reference evidence="2" key="2">
    <citation type="submission" date="2023-02" db="EMBL/GenBank/DDBJ databases">
        <authorList>
            <person name="Swenson N.G."/>
            <person name="Wegrzyn J.L."/>
            <person name="Mcevoy S.L."/>
        </authorList>
    </citation>
    <scope>NUCLEOTIDE SEQUENCE</scope>
    <source>
        <strain evidence="2">91603</strain>
        <tissue evidence="2">Leaf</tissue>
    </source>
</reference>
<dbReference type="EMBL" id="JAJSOW010000003">
    <property type="protein sequence ID" value="KAI9196666.1"/>
    <property type="molecule type" value="Genomic_DNA"/>
</dbReference>
<dbReference type="Proteomes" id="UP001064489">
    <property type="component" value="Chromosome 1"/>
</dbReference>
<protein>
    <recommendedName>
        <fullName evidence="4">Transmembrane protein</fullName>
    </recommendedName>
</protein>
<comment type="caution">
    <text evidence="2">The sequence shown here is derived from an EMBL/GenBank/DDBJ whole genome shotgun (WGS) entry which is preliminary data.</text>
</comment>
<evidence type="ECO:0008006" key="4">
    <source>
        <dbReference type="Google" id="ProtNLM"/>
    </source>
</evidence>
<feature type="transmembrane region" description="Helical" evidence="1">
    <location>
        <begin position="54"/>
        <end position="77"/>
    </location>
</feature>
<evidence type="ECO:0000313" key="3">
    <source>
        <dbReference type="Proteomes" id="UP001064489"/>
    </source>
</evidence>
<evidence type="ECO:0000256" key="1">
    <source>
        <dbReference type="SAM" id="Phobius"/>
    </source>
</evidence>
<gene>
    <name evidence="2" type="ORF">LWI28_025920</name>
</gene>
<dbReference type="AlphaFoldDB" id="A0AAD5JNW4"/>
<proteinExistence type="predicted"/>
<accession>A0AAD5JNW4</accession>
<keyword evidence="1" id="KW-0472">Membrane</keyword>
<keyword evidence="1" id="KW-1133">Transmembrane helix</keyword>
<reference evidence="2" key="1">
    <citation type="journal article" date="2022" name="Plant J.">
        <title>Strategies of tolerance reflected in two North American maple genomes.</title>
        <authorList>
            <person name="McEvoy S.L."/>
            <person name="Sezen U.U."/>
            <person name="Trouern-Trend A."/>
            <person name="McMahon S.M."/>
            <person name="Schaberg P.G."/>
            <person name="Yang J."/>
            <person name="Wegrzyn J.L."/>
            <person name="Swenson N.G."/>
        </authorList>
    </citation>
    <scope>NUCLEOTIDE SEQUENCE</scope>
    <source>
        <strain evidence="2">91603</strain>
    </source>
</reference>
<sequence length="106" mass="11057">MSGSGGDDGNFGGGGGLICVGDDVGCTISEGCAATKAMEGGCSLYGGWVCFWVWLWWLSLGGGGFWFWVVVGVRLVWNLGSTGWILGSRVTRFVVSSNGVTEFEGC</sequence>
<evidence type="ECO:0000313" key="2">
    <source>
        <dbReference type="EMBL" id="KAI9196666.1"/>
    </source>
</evidence>
<keyword evidence="1" id="KW-0812">Transmembrane</keyword>
<organism evidence="2 3">
    <name type="scientific">Acer negundo</name>
    <name type="common">Box elder</name>
    <dbReference type="NCBI Taxonomy" id="4023"/>
    <lineage>
        <taxon>Eukaryota</taxon>
        <taxon>Viridiplantae</taxon>
        <taxon>Streptophyta</taxon>
        <taxon>Embryophyta</taxon>
        <taxon>Tracheophyta</taxon>
        <taxon>Spermatophyta</taxon>
        <taxon>Magnoliopsida</taxon>
        <taxon>eudicotyledons</taxon>
        <taxon>Gunneridae</taxon>
        <taxon>Pentapetalae</taxon>
        <taxon>rosids</taxon>
        <taxon>malvids</taxon>
        <taxon>Sapindales</taxon>
        <taxon>Sapindaceae</taxon>
        <taxon>Hippocastanoideae</taxon>
        <taxon>Acereae</taxon>
        <taxon>Acer</taxon>
    </lineage>
</organism>
<keyword evidence="3" id="KW-1185">Reference proteome</keyword>
<name>A0AAD5JNW4_ACENE</name>